<name>A0ABV1KNL0_9BACL</name>
<dbReference type="CDD" id="cd00130">
    <property type="entry name" value="PAS"/>
    <property type="match status" value="1"/>
</dbReference>
<dbReference type="InterPro" id="IPR050469">
    <property type="entry name" value="Diguanylate_Cyclase"/>
</dbReference>
<dbReference type="SMART" id="SM00091">
    <property type="entry name" value="PAS"/>
    <property type="match status" value="1"/>
</dbReference>
<evidence type="ECO:0000313" key="11">
    <source>
        <dbReference type="Proteomes" id="UP001493487"/>
    </source>
</evidence>
<dbReference type="Pfam" id="PF00990">
    <property type="entry name" value="GGDEF"/>
    <property type="match status" value="1"/>
</dbReference>
<feature type="transmembrane region" description="Helical" evidence="6">
    <location>
        <begin position="68"/>
        <end position="92"/>
    </location>
</feature>
<evidence type="ECO:0000256" key="4">
    <source>
        <dbReference type="ARBA" id="ARBA00022989"/>
    </source>
</evidence>
<dbReference type="PANTHER" id="PTHR45138:SF9">
    <property type="entry name" value="DIGUANYLATE CYCLASE DGCM-RELATED"/>
    <property type="match status" value="1"/>
</dbReference>
<evidence type="ECO:0000259" key="8">
    <source>
        <dbReference type="PROSITE" id="PS50113"/>
    </source>
</evidence>
<dbReference type="EMBL" id="JASKHM010000002">
    <property type="protein sequence ID" value="MEQ4481648.1"/>
    <property type="molecule type" value="Genomic_DNA"/>
</dbReference>
<dbReference type="InterPro" id="IPR043128">
    <property type="entry name" value="Rev_trsase/Diguanyl_cyclase"/>
</dbReference>
<dbReference type="GO" id="GO:0052621">
    <property type="term" value="F:diguanylate cyclase activity"/>
    <property type="evidence" value="ECO:0007669"/>
    <property type="project" value="UniProtKB-EC"/>
</dbReference>
<dbReference type="Proteomes" id="UP001493487">
    <property type="component" value="Unassembled WGS sequence"/>
</dbReference>
<accession>A0ABV1KNL0</accession>
<evidence type="ECO:0000256" key="3">
    <source>
        <dbReference type="ARBA" id="ARBA00022692"/>
    </source>
</evidence>
<evidence type="ECO:0000256" key="6">
    <source>
        <dbReference type="SAM" id="Phobius"/>
    </source>
</evidence>
<dbReference type="SMART" id="SM00267">
    <property type="entry name" value="GGDEF"/>
    <property type="match status" value="1"/>
</dbReference>
<keyword evidence="10" id="KW-0548">Nucleotidyltransferase</keyword>
<evidence type="ECO:0000256" key="5">
    <source>
        <dbReference type="ARBA" id="ARBA00023136"/>
    </source>
</evidence>
<dbReference type="NCBIfam" id="TIGR00229">
    <property type="entry name" value="sensory_box"/>
    <property type="match status" value="1"/>
</dbReference>
<feature type="transmembrane region" description="Helical" evidence="6">
    <location>
        <begin position="104"/>
        <end position="126"/>
    </location>
</feature>
<evidence type="ECO:0000313" key="10">
    <source>
        <dbReference type="EMBL" id="MEQ4481648.1"/>
    </source>
</evidence>
<evidence type="ECO:0000256" key="1">
    <source>
        <dbReference type="ARBA" id="ARBA00004651"/>
    </source>
</evidence>
<feature type="domain" description="PAS" evidence="7">
    <location>
        <begin position="206"/>
        <end position="267"/>
    </location>
</feature>
<feature type="transmembrane region" description="Helical" evidence="6">
    <location>
        <begin position="160"/>
        <end position="179"/>
    </location>
</feature>
<dbReference type="PROSITE" id="PS50113">
    <property type="entry name" value="PAC"/>
    <property type="match status" value="1"/>
</dbReference>
<evidence type="ECO:0000259" key="7">
    <source>
        <dbReference type="PROSITE" id="PS50112"/>
    </source>
</evidence>
<dbReference type="SUPFAM" id="SSF55785">
    <property type="entry name" value="PYP-like sensor domain (PAS domain)"/>
    <property type="match status" value="1"/>
</dbReference>
<dbReference type="InterPro" id="IPR000160">
    <property type="entry name" value="GGDEF_dom"/>
</dbReference>
<dbReference type="SMART" id="SM00086">
    <property type="entry name" value="PAC"/>
    <property type="match status" value="1"/>
</dbReference>
<dbReference type="InterPro" id="IPR011620">
    <property type="entry name" value="Sig_transdc_His_kinase_LytS_TM"/>
</dbReference>
<dbReference type="Gene3D" id="3.30.70.270">
    <property type="match status" value="1"/>
</dbReference>
<keyword evidence="3 6" id="KW-0812">Transmembrane</keyword>
<dbReference type="CDD" id="cd01949">
    <property type="entry name" value="GGDEF"/>
    <property type="match status" value="1"/>
</dbReference>
<dbReference type="InterPro" id="IPR035965">
    <property type="entry name" value="PAS-like_dom_sf"/>
</dbReference>
<dbReference type="PROSITE" id="PS50112">
    <property type="entry name" value="PAS"/>
    <property type="match status" value="1"/>
</dbReference>
<dbReference type="EC" id="2.7.7.65" evidence="10"/>
<feature type="domain" description="GGDEF" evidence="9">
    <location>
        <begin position="373"/>
        <end position="510"/>
    </location>
</feature>
<feature type="transmembrane region" description="Helical" evidence="6">
    <location>
        <begin position="133"/>
        <end position="154"/>
    </location>
</feature>
<keyword evidence="2" id="KW-1003">Cell membrane</keyword>
<evidence type="ECO:0000256" key="2">
    <source>
        <dbReference type="ARBA" id="ARBA00022475"/>
    </source>
</evidence>
<dbReference type="PROSITE" id="PS50887">
    <property type="entry name" value="GGDEF"/>
    <property type="match status" value="1"/>
</dbReference>
<dbReference type="Pfam" id="PF13426">
    <property type="entry name" value="PAS_9"/>
    <property type="match status" value="1"/>
</dbReference>
<sequence length="522" mass="58182">MFRYMIANFALLTAFLFLFNQLFRRYLKDGPRSLRIRLLIGAMHGVCALLLLLFSFRVNETAVIDFRHIIVICSAYFGGFPASLVTALFVVIGRVSFFGGLTPSATTASVTIILVGIGSGLIMQYVGQYWRRWLLSLLLSMTLITIMSLLVWGINVDMTLYLTLIGSGGLLSAALIAFFSTSNRLAQELENSENRYRSLHTLQEAIFQSAVGTAITVCDSEGRITHINKAAEKMFGYQADELVGRETPLIFTDPKEVSAYAEELSRIKGKPFSESDVFVYCAMEEPSEGREWSHIRKDGSRLTVLLTVSQLVLDGEPIGFIGTATDITERKKMEETLHQLSLLDGLTEIANRRYFDETLMKEWKRAERSDKPCELSLILFDIDCFKAYNDVYGHLVGDDCLRKVAALAKGIVGRPSDTVARYGGEEFVVILPETNVIGALRIAEKLRFAIERESTPHVGSTVSAVVTISVGVATLQPNGSFLPERLIAEADRALYYSKANGRNRVTDYHTMVKKNADEYRSS</sequence>
<reference evidence="10 11" key="1">
    <citation type="journal article" date="2023" name="Genome Announc.">
        <title>Pan-Genome Analyses of the Genus Cohnella and Proposal of the Novel Species Cohnella silvisoli sp. nov., Isolated from Forest Soil.</title>
        <authorList>
            <person name="Wang C."/>
            <person name="Mao L."/>
            <person name="Bao G."/>
            <person name="Zhu H."/>
        </authorList>
    </citation>
    <scope>NUCLEOTIDE SEQUENCE [LARGE SCALE GENOMIC DNA]</scope>
    <source>
        <strain evidence="10 11">NL03-T5-1</strain>
    </source>
</reference>
<protein>
    <submittedName>
        <fullName evidence="10">Diguanylate cyclase</fullName>
        <ecNumber evidence="10">2.7.7.65</ecNumber>
    </submittedName>
</protein>
<comment type="caution">
    <text evidence="10">The sequence shown here is derived from an EMBL/GenBank/DDBJ whole genome shotgun (WGS) entry which is preliminary data.</text>
</comment>
<dbReference type="SUPFAM" id="SSF55073">
    <property type="entry name" value="Nucleotide cyclase"/>
    <property type="match status" value="1"/>
</dbReference>
<dbReference type="InterPro" id="IPR001610">
    <property type="entry name" value="PAC"/>
</dbReference>
<keyword evidence="10" id="KW-0808">Transferase</keyword>
<dbReference type="InterPro" id="IPR000014">
    <property type="entry name" value="PAS"/>
</dbReference>
<evidence type="ECO:0000259" key="9">
    <source>
        <dbReference type="PROSITE" id="PS50887"/>
    </source>
</evidence>
<organism evidence="10 11">
    <name type="scientific">Cohnella silvisoli</name>
    <dbReference type="NCBI Taxonomy" id="2873699"/>
    <lineage>
        <taxon>Bacteria</taxon>
        <taxon>Bacillati</taxon>
        <taxon>Bacillota</taxon>
        <taxon>Bacilli</taxon>
        <taxon>Bacillales</taxon>
        <taxon>Paenibacillaceae</taxon>
        <taxon>Cohnella</taxon>
    </lineage>
</organism>
<keyword evidence="4 6" id="KW-1133">Transmembrane helix</keyword>
<keyword evidence="5 6" id="KW-0472">Membrane</keyword>
<gene>
    <name evidence="10" type="ORF">QJS35_04490</name>
</gene>
<keyword evidence="11" id="KW-1185">Reference proteome</keyword>
<dbReference type="Gene3D" id="3.30.450.20">
    <property type="entry name" value="PAS domain"/>
    <property type="match status" value="1"/>
</dbReference>
<dbReference type="Pfam" id="PF07694">
    <property type="entry name" value="5TM-5TMR_LYT"/>
    <property type="match status" value="1"/>
</dbReference>
<dbReference type="InterPro" id="IPR029787">
    <property type="entry name" value="Nucleotide_cyclase"/>
</dbReference>
<dbReference type="RefSeq" id="WP_232183583.1">
    <property type="nucleotide sequence ID" value="NZ_JAIOAP010000002.1"/>
</dbReference>
<feature type="transmembrane region" description="Helical" evidence="6">
    <location>
        <begin position="34"/>
        <end position="56"/>
    </location>
</feature>
<proteinExistence type="predicted"/>
<feature type="domain" description="PAC" evidence="8">
    <location>
        <begin position="288"/>
        <end position="339"/>
    </location>
</feature>
<dbReference type="NCBIfam" id="TIGR00254">
    <property type="entry name" value="GGDEF"/>
    <property type="match status" value="1"/>
</dbReference>
<comment type="subcellular location">
    <subcellularLocation>
        <location evidence="1">Cell membrane</location>
        <topology evidence="1">Multi-pass membrane protein</topology>
    </subcellularLocation>
</comment>
<dbReference type="InterPro" id="IPR000700">
    <property type="entry name" value="PAS-assoc_C"/>
</dbReference>
<dbReference type="PANTHER" id="PTHR45138">
    <property type="entry name" value="REGULATORY COMPONENTS OF SENSORY TRANSDUCTION SYSTEM"/>
    <property type="match status" value="1"/>
</dbReference>